<reference evidence="3" key="1">
    <citation type="journal article" date="2020" name="Stud. Mycol.">
        <title>101 Dothideomycetes genomes: a test case for predicting lifestyles and emergence of pathogens.</title>
        <authorList>
            <person name="Haridas S."/>
            <person name="Albert R."/>
            <person name="Binder M."/>
            <person name="Bloem J."/>
            <person name="Labutti K."/>
            <person name="Salamov A."/>
            <person name="Andreopoulos B."/>
            <person name="Baker S."/>
            <person name="Barry K."/>
            <person name="Bills G."/>
            <person name="Bluhm B."/>
            <person name="Cannon C."/>
            <person name="Castanera R."/>
            <person name="Culley D."/>
            <person name="Daum C."/>
            <person name="Ezra D."/>
            <person name="Gonzalez J."/>
            <person name="Henrissat B."/>
            <person name="Kuo A."/>
            <person name="Liang C."/>
            <person name="Lipzen A."/>
            <person name="Lutzoni F."/>
            <person name="Magnuson J."/>
            <person name="Mondo S."/>
            <person name="Nolan M."/>
            <person name="Ohm R."/>
            <person name="Pangilinan J."/>
            <person name="Park H.-J."/>
            <person name="Ramirez L."/>
            <person name="Alfaro M."/>
            <person name="Sun H."/>
            <person name="Tritt A."/>
            <person name="Yoshinaga Y."/>
            <person name="Zwiers L.-H."/>
            <person name="Turgeon B."/>
            <person name="Goodwin S."/>
            <person name="Spatafora J."/>
            <person name="Crous P."/>
            <person name="Grigoriev I."/>
        </authorList>
    </citation>
    <scope>NUCLEOTIDE SEQUENCE</scope>
    <source>
        <strain evidence="3">CBS 379.55</strain>
    </source>
</reference>
<evidence type="ECO:0000313" key="3">
    <source>
        <dbReference type="EMBL" id="KAF2274442.1"/>
    </source>
</evidence>
<comment type="similarity">
    <text evidence="1">Belongs to the AB hydrolase superfamily. AB hydrolase 2 family.</text>
</comment>
<evidence type="ECO:0000313" key="4">
    <source>
        <dbReference type="Proteomes" id="UP000800097"/>
    </source>
</evidence>
<dbReference type="Proteomes" id="UP000800097">
    <property type="component" value="Unassembled WGS sequence"/>
</dbReference>
<dbReference type="PANTHER" id="PTHR10655:SF63">
    <property type="entry name" value="PHOSPHOLIPASE_CARBOXYLESTERASE_THIOESTERASE DOMAIN-CONTAINING PROTEIN"/>
    <property type="match status" value="1"/>
</dbReference>
<dbReference type="GO" id="GO:0052689">
    <property type="term" value="F:carboxylic ester hydrolase activity"/>
    <property type="evidence" value="ECO:0007669"/>
    <property type="project" value="TreeGrafter"/>
</dbReference>
<protein>
    <submittedName>
        <fullName evidence="3">Alpha/beta-hydrolase</fullName>
    </submittedName>
</protein>
<dbReference type="Pfam" id="PF02230">
    <property type="entry name" value="Abhydrolase_2"/>
    <property type="match status" value="1"/>
</dbReference>
<feature type="domain" description="Phospholipase/carboxylesterase/thioesterase" evidence="2">
    <location>
        <begin position="21"/>
        <end position="208"/>
    </location>
</feature>
<dbReference type="PANTHER" id="PTHR10655">
    <property type="entry name" value="LYSOPHOSPHOLIPASE-RELATED"/>
    <property type="match status" value="1"/>
</dbReference>
<name>A0A6A6JDD0_WESOR</name>
<keyword evidence="3" id="KW-0378">Hydrolase</keyword>
<dbReference type="AlphaFoldDB" id="A0A6A6JDD0"/>
<accession>A0A6A6JDD0</accession>
<dbReference type="OrthoDB" id="2418081at2759"/>
<sequence>MARVETEPDQETRDRSFGRVHIIEPKSDHTHTALMLHGRGSNGEEFAEEILESKLSDGCSLYEKLPGCRWVFPSSGTLWSAAFQEDIPAWFEAHSLTDITERQDLQASGIKDSVNYIIGIINDEASRLDGNTHRLVLGGISQGGAVALWTLLCQRNSAIRPGAVVVASTWLPFAGNIERALAGWQAPDSLQEAESDAFVEQMMAVKTSRGMDDGGQDSRRLPPVFIGHGIDDAYVDVTLGRQAAHVLSQAGLQVEWKEYSGAELEGHWFKVPEEIDDIHRFLARVG</sequence>
<proteinExistence type="inferred from homology"/>
<dbReference type="EMBL" id="ML986503">
    <property type="protein sequence ID" value="KAF2274442.1"/>
    <property type="molecule type" value="Genomic_DNA"/>
</dbReference>
<gene>
    <name evidence="3" type="ORF">EI97DRAFT_129409</name>
</gene>
<dbReference type="SUPFAM" id="SSF53474">
    <property type="entry name" value="alpha/beta-Hydrolases"/>
    <property type="match status" value="1"/>
</dbReference>
<dbReference type="Gene3D" id="3.40.50.1820">
    <property type="entry name" value="alpha/beta hydrolase"/>
    <property type="match status" value="1"/>
</dbReference>
<dbReference type="GO" id="GO:0008474">
    <property type="term" value="F:palmitoyl-(protein) hydrolase activity"/>
    <property type="evidence" value="ECO:0007669"/>
    <property type="project" value="TreeGrafter"/>
</dbReference>
<organism evidence="3 4">
    <name type="scientific">Westerdykella ornata</name>
    <dbReference type="NCBI Taxonomy" id="318751"/>
    <lineage>
        <taxon>Eukaryota</taxon>
        <taxon>Fungi</taxon>
        <taxon>Dikarya</taxon>
        <taxon>Ascomycota</taxon>
        <taxon>Pezizomycotina</taxon>
        <taxon>Dothideomycetes</taxon>
        <taxon>Pleosporomycetidae</taxon>
        <taxon>Pleosporales</taxon>
        <taxon>Sporormiaceae</taxon>
        <taxon>Westerdykella</taxon>
    </lineage>
</organism>
<evidence type="ECO:0000259" key="2">
    <source>
        <dbReference type="Pfam" id="PF02230"/>
    </source>
</evidence>
<evidence type="ECO:0000256" key="1">
    <source>
        <dbReference type="ARBA" id="ARBA00006499"/>
    </source>
</evidence>
<dbReference type="InterPro" id="IPR029058">
    <property type="entry name" value="AB_hydrolase_fold"/>
</dbReference>
<dbReference type="InterPro" id="IPR003140">
    <property type="entry name" value="PLipase/COase/thioEstase"/>
</dbReference>
<dbReference type="InterPro" id="IPR050565">
    <property type="entry name" value="LYPA1-2/EST-like"/>
</dbReference>
<dbReference type="GeneID" id="54546278"/>
<keyword evidence="4" id="KW-1185">Reference proteome</keyword>
<dbReference type="RefSeq" id="XP_033651981.1">
    <property type="nucleotide sequence ID" value="XM_033793103.1"/>
</dbReference>
<dbReference type="GO" id="GO:0005737">
    <property type="term" value="C:cytoplasm"/>
    <property type="evidence" value="ECO:0007669"/>
    <property type="project" value="TreeGrafter"/>
</dbReference>